<dbReference type="NCBIfam" id="TIGR00675">
    <property type="entry name" value="dcm"/>
    <property type="match status" value="1"/>
</dbReference>
<dbReference type="PANTHER" id="PTHR10629:SF52">
    <property type="entry name" value="DNA (CYTOSINE-5)-METHYLTRANSFERASE 1"/>
    <property type="match status" value="1"/>
</dbReference>
<comment type="similarity">
    <text evidence="5 6">Belongs to the class I-like SAM-binding methyltransferase superfamily. C5-methyltransferase family.</text>
</comment>
<evidence type="ECO:0000256" key="5">
    <source>
        <dbReference type="PROSITE-ProRule" id="PRU01016"/>
    </source>
</evidence>
<dbReference type="Proteomes" id="UP000289952">
    <property type="component" value="Chromosome"/>
</dbReference>
<dbReference type="EC" id="2.1.1.37" evidence="7"/>
<keyword evidence="4" id="KW-0680">Restriction system</keyword>
<evidence type="ECO:0000256" key="3">
    <source>
        <dbReference type="ARBA" id="ARBA00022691"/>
    </source>
</evidence>
<evidence type="ECO:0000313" key="8">
    <source>
        <dbReference type="EMBL" id="VEU63047.1"/>
    </source>
</evidence>
<dbReference type="InterPro" id="IPR001525">
    <property type="entry name" value="C5_MeTfrase"/>
</dbReference>
<dbReference type="PANTHER" id="PTHR10629">
    <property type="entry name" value="CYTOSINE-SPECIFIC METHYLTRANSFERASE"/>
    <property type="match status" value="1"/>
</dbReference>
<dbReference type="EMBL" id="LR214972">
    <property type="protein sequence ID" value="VEU63047.1"/>
    <property type="molecule type" value="Genomic_DNA"/>
</dbReference>
<dbReference type="AlphaFoldDB" id="A0A449ADJ6"/>
<proteinExistence type="inferred from homology"/>
<dbReference type="InterPro" id="IPR050390">
    <property type="entry name" value="C5-Methyltransferase"/>
</dbReference>
<feature type="active site" evidence="5">
    <location>
        <position position="78"/>
    </location>
</feature>
<evidence type="ECO:0000313" key="9">
    <source>
        <dbReference type="Proteomes" id="UP000289952"/>
    </source>
</evidence>
<organism evidence="8 9">
    <name type="scientific">Mycoplasmopsis bovirhinis</name>
    <dbReference type="NCBI Taxonomy" id="29553"/>
    <lineage>
        <taxon>Bacteria</taxon>
        <taxon>Bacillati</taxon>
        <taxon>Mycoplasmatota</taxon>
        <taxon>Mycoplasmoidales</taxon>
        <taxon>Metamycoplasmataceae</taxon>
        <taxon>Mycoplasmopsis</taxon>
    </lineage>
</organism>
<sequence length="369" mass="42380">MIKGLSLFSNVGIGELNLKKVGVDIVIANELKKDRAKFYQHIFPDCKMIVGDIYDKYNQIISQARKENCNFLIATPPCQGMSVAGKRDYSDKRNTLIIPVLNAINDLNPDYVIIENVPQLLKLKIKYNNIIDTVEKTIEREFGQKYYINKEKLINAQDYGVPQNRKRAVILLSKIKPWNFPNKEAKLITVKEAIGNLPSVEAIVEGNTNFFKDNSLKIKKCQEINKWHVPKNHLYRHVEAMMYTPTGRSAFQNLFYYPKKPDGTRIKGYNTTYKRMDWDKPAPTITMANGSISSQCNVHPGRLKHDGTYSDARVLTIYEIMKLFTIKDDWDIPNWASDNFIRNVIGEGVPPLLIEKIVKNIHVEDNDAK</sequence>
<accession>A0A449ADJ6</accession>
<dbReference type="Gene3D" id="3.40.50.150">
    <property type="entry name" value="Vaccinia Virus protein VP39"/>
    <property type="match status" value="1"/>
</dbReference>
<evidence type="ECO:0000256" key="6">
    <source>
        <dbReference type="RuleBase" id="RU000416"/>
    </source>
</evidence>
<dbReference type="GO" id="GO:0003886">
    <property type="term" value="F:DNA (cytosine-5-)-methyltransferase activity"/>
    <property type="evidence" value="ECO:0007669"/>
    <property type="project" value="UniProtKB-EC"/>
</dbReference>
<dbReference type="GO" id="GO:0009307">
    <property type="term" value="P:DNA restriction-modification system"/>
    <property type="evidence" value="ECO:0007669"/>
    <property type="project" value="UniProtKB-KW"/>
</dbReference>
<keyword evidence="1 5" id="KW-0489">Methyltransferase</keyword>
<evidence type="ECO:0000256" key="1">
    <source>
        <dbReference type="ARBA" id="ARBA00022603"/>
    </source>
</evidence>
<dbReference type="PROSITE" id="PS51679">
    <property type="entry name" value="SAM_MT_C5"/>
    <property type="match status" value="1"/>
</dbReference>
<keyword evidence="3 5" id="KW-0949">S-adenosyl-L-methionine</keyword>
<protein>
    <recommendedName>
        <fullName evidence="7">Cytosine-specific methyltransferase</fullName>
        <ecNumber evidence="7">2.1.1.37</ecNumber>
    </recommendedName>
</protein>
<keyword evidence="2 5" id="KW-0808">Transferase</keyword>
<dbReference type="PROSITE" id="PS00094">
    <property type="entry name" value="C5_MTASE_1"/>
    <property type="match status" value="1"/>
</dbReference>
<dbReference type="RefSeq" id="WP_129621239.1">
    <property type="nucleotide sequence ID" value="NZ_LR214972.1"/>
</dbReference>
<dbReference type="Pfam" id="PF00145">
    <property type="entry name" value="DNA_methylase"/>
    <property type="match status" value="1"/>
</dbReference>
<dbReference type="OrthoDB" id="9813719at2"/>
<keyword evidence="9" id="KW-1185">Reference proteome</keyword>
<dbReference type="GO" id="GO:0032259">
    <property type="term" value="P:methylation"/>
    <property type="evidence" value="ECO:0007669"/>
    <property type="project" value="UniProtKB-KW"/>
</dbReference>
<comment type="catalytic activity">
    <reaction evidence="7">
        <text>a 2'-deoxycytidine in DNA + S-adenosyl-L-methionine = a 5-methyl-2'-deoxycytidine in DNA + S-adenosyl-L-homocysteine + H(+)</text>
        <dbReference type="Rhea" id="RHEA:13681"/>
        <dbReference type="Rhea" id="RHEA-COMP:11369"/>
        <dbReference type="Rhea" id="RHEA-COMP:11370"/>
        <dbReference type="ChEBI" id="CHEBI:15378"/>
        <dbReference type="ChEBI" id="CHEBI:57856"/>
        <dbReference type="ChEBI" id="CHEBI:59789"/>
        <dbReference type="ChEBI" id="CHEBI:85452"/>
        <dbReference type="ChEBI" id="CHEBI:85454"/>
        <dbReference type="EC" id="2.1.1.37"/>
    </reaction>
</comment>
<reference evidence="8 9" key="1">
    <citation type="submission" date="2019-01" db="EMBL/GenBank/DDBJ databases">
        <authorList>
            <consortium name="Pathogen Informatics"/>
        </authorList>
    </citation>
    <scope>NUCLEOTIDE SEQUENCE [LARGE SCALE GENOMIC DNA]</scope>
    <source>
        <strain evidence="8 9">NCTC10118</strain>
    </source>
</reference>
<evidence type="ECO:0000256" key="2">
    <source>
        <dbReference type="ARBA" id="ARBA00022679"/>
    </source>
</evidence>
<dbReference type="REBASE" id="298531">
    <property type="entry name" value="M2.Mbo10118ORF265P"/>
</dbReference>
<evidence type="ECO:0000256" key="7">
    <source>
        <dbReference type="RuleBase" id="RU000417"/>
    </source>
</evidence>
<dbReference type="SUPFAM" id="SSF53335">
    <property type="entry name" value="S-adenosyl-L-methionine-dependent methyltransferases"/>
    <property type="match status" value="1"/>
</dbReference>
<dbReference type="InterPro" id="IPR018117">
    <property type="entry name" value="C5_DNA_meth_AS"/>
</dbReference>
<gene>
    <name evidence="8" type="primary">haeIIIM</name>
    <name evidence="8" type="ORF">NCTC10118_00266</name>
</gene>
<name>A0A449ADJ6_9BACT</name>
<evidence type="ECO:0000256" key="4">
    <source>
        <dbReference type="ARBA" id="ARBA00022747"/>
    </source>
</evidence>
<dbReference type="Gene3D" id="3.90.120.10">
    <property type="entry name" value="DNA Methylase, subunit A, domain 2"/>
    <property type="match status" value="1"/>
</dbReference>
<dbReference type="PRINTS" id="PR00105">
    <property type="entry name" value="C5METTRFRASE"/>
</dbReference>
<dbReference type="InterPro" id="IPR029063">
    <property type="entry name" value="SAM-dependent_MTases_sf"/>
</dbReference>